<dbReference type="PANTHER" id="PTHR47506">
    <property type="entry name" value="TRANSCRIPTIONAL REGULATORY PROTEIN"/>
    <property type="match status" value="1"/>
</dbReference>
<keyword evidence="7" id="KW-1185">Reference proteome</keyword>
<dbReference type="Gene3D" id="1.10.357.10">
    <property type="entry name" value="Tetracycline Repressor, domain 2"/>
    <property type="match status" value="1"/>
</dbReference>
<dbReference type="PROSITE" id="PS50977">
    <property type="entry name" value="HTH_TETR_2"/>
    <property type="match status" value="1"/>
</dbReference>
<sequence length="193" mass="20636">MVISAVEVLRERGADAVTLDAVLTRSGAPRGSIYHHFPGGRSEILADALQFAGNAIAVLIERVAEAGAGRALGEFSDFWKKILEESNFTAGCPVVSVAVSNADDDGSHLTSQAGDIFERWCNAMRGALVRDGLSPSSADRLATMVVASVEGAVVLCRARRSSAPLDDVVRGLDLLIETEKFLARKSVQKRNRR</sequence>
<dbReference type="InterPro" id="IPR054156">
    <property type="entry name" value="YxaF_TetR_C"/>
</dbReference>
<evidence type="ECO:0000256" key="1">
    <source>
        <dbReference type="ARBA" id="ARBA00023015"/>
    </source>
</evidence>
<keyword evidence="2 4" id="KW-0238">DNA-binding</keyword>
<organism evidence="6 7">
    <name type="scientific">Mycolicibacterium hodleri</name>
    <dbReference type="NCBI Taxonomy" id="49897"/>
    <lineage>
        <taxon>Bacteria</taxon>
        <taxon>Bacillati</taxon>
        <taxon>Actinomycetota</taxon>
        <taxon>Actinomycetes</taxon>
        <taxon>Mycobacteriales</taxon>
        <taxon>Mycobacteriaceae</taxon>
        <taxon>Mycolicibacterium</taxon>
    </lineage>
</organism>
<dbReference type="OrthoDB" id="4567939at2"/>
<evidence type="ECO:0000256" key="2">
    <source>
        <dbReference type="ARBA" id="ARBA00023125"/>
    </source>
</evidence>
<evidence type="ECO:0000313" key="7">
    <source>
        <dbReference type="Proteomes" id="UP000320095"/>
    </source>
</evidence>
<dbReference type="RefSeq" id="WP_140693511.1">
    <property type="nucleotide sequence ID" value="NZ_RCZG01000006.1"/>
</dbReference>
<dbReference type="Proteomes" id="UP000320095">
    <property type="component" value="Unassembled WGS sequence"/>
</dbReference>
<dbReference type="EMBL" id="RCZG01000006">
    <property type="protein sequence ID" value="TPG33207.1"/>
    <property type="molecule type" value="Genomic_DNA"/>
</dbReference>
<gene>
    <name evidence="6" type="ORF">EAH80_17695</name>
</gene>
<reference evidence="6 7" key="1">
    <citation type="journal article" date="2019" name="Environ. Microbiol.">
        <title>Species interactions and distinct microbial communities in high Arctic permafrost affected cryosols are associated with the CH4 and CO2 gas fluxes.</title>
        <authorList>
            <person name="Altshuler I."/>
            <person name="Hamel J."/>
            <person name="Turney S."/>
            <person name="Magnuson E."/>
            <person name="Levesque R."/>
            <person name="Greer C."/>
            <person name="Whyte L.G."/>
        </authorList>
    </citation>
    <scope>NUCLEOTIDE SEQUENCE [LARGE SCALE GENOMIC DNA]</scope>
    <source>
        <strain evidence="6 7">S5.20</strain>
    </source>
</reference>
<feature type="DNA-binding region" description="H-T-H motif" evidence="4">
    <location>
        <begin position="18"/>
        <end position="37"/>
    </location>
</feature>
<dbReference type="PANTHER" id="PTHR47506:SF3">
    <property type="entry name" value="HTH-TYPE TRANSCRIPTIONAL REGULATOR LMRA"/>
    <property type="match status" value="1"/>
</dbReference>
<name>A0A502E6V9_9MYCO</name>
<dbReference type="SUPFAM" id="SSF46689">
    <property type="entry name" value="Homeodomain-like"/>
    <property type="match status" value="1"/>
</dbReference>
<evidence type="ECO:0000256" key="3">
    <source>
        <dbReference type="ARBA" id="ARBA00023163"/>
    </source>
</evidence>
<dbReference type="InterPro" id="IPR009057">
    <property type="entry name" value="Homeodomain-like_sf"/>
</dbReference>
<dbReference type="AlphaFoldDB" id="A0A502E6V9"/>
<keyword evidence="1" id="KW-0805">Transcription regulation</keyword>
<feature type="domain" description="HTH tetR-type" evidence="5">
    <location>
        <begin position="1"/>
        <end position="55"/>
    </location>
</feature>
<comment type="caution">
    <text evidence="6">The sequence shown here is derived from an EMBL/GenBank/DDBJ whole genome shotgun (WGS) entry which is preliminary data.</text>
</comment>
<proteinExistence type="predicted"/>
<evidence type="ECO:0000256" key="4">
    <source>
        <dbReference type="PROSITE-ProRule" id="PRU00335"/>
    </source>
</evidence>
<evidence type="ECO:0000313" key="6">
    <source>
        <dbReference type="EMBL" id="TPG33207.1"/>
    </source>
</evidence>
<dbReference type="InterPro" id="IPR036271">
    <property type="entry name" value="Tet_transcr_reg_TetR-rel_C_sf"/>
</dbReference>
<dbReference type="GO" id="GO:0003677">
    <property type="term" value="F:DNA binding"/>
    <property type="evidence" value="ECO:0007669"/>
    <property type="project" value="UniProtKB-UniRule"/>
</dbReference>
<dbReference type="Pfam" id="PF21993">
    <property type="entry name" value="TetR_C_13_2"/>
    <property type="match status" value="1"/>
</dbReference>
<protein>
    <submittedName>
        <fullName evidence="6">TetR/AcrR family transcriptional regulator</fullName>
    </submittedName>
</protein>
<dbReference type="InterPro" id="IPR001647">
    <property type="entry name" value="HTH_TetR"/>
</dbReference>
<accession>A0A502E6V9</accession>
<dbReference type="Pfam" id="PF00440">
    <property type="entry name" value="TetR_N"/>
    <property type="match status" value="1"/>
</dbReference>
<dbReference type="SUPFAM" id="SSF48498">
    <property type="entry name" value="Tetracyclin repressor-like, C-terminal domain"/>
    <property type="match status" value="1"/>
</dbReference>
<evidence type="ECO:0000259" key="5">
    <source>
        <dbReference type="PROSITE" id="PS50977"/>
    </source>
</evidence>
<keyword evidence="3" id="KW-0804">Transcription</keyword>